<gene>
    <name evidence="2" type="ORF">WKV53_13430</name>
</gene>
<keyword evidence="3" id="KW-1185">Reference proteome</keyword>
<reference evidence="2 3" key="1">
    <citation type="submission" date="2024-04" db="EMBL/GenBank/DDBJ databases">
        <title>Luteolibacter sp. isolated from soil.</title>
        <authorList>
            <person name="An J."/>
        </authorList>
    </citation>
    <scope>NUCLEOTIDE SEQUENCE [LARGE SCALE GENOMIC DNA]</scope>
    <source>
        <strain evidence="2 3">Y139</strain>
    </source>
</reference>
<protein>
    <submittedName>
        <fullName evidence="2">PEP-CTERM sorting domain-containing protein</fullName>
    </submittedName>
</protein>
<dbReference type="NCBIfam" id="TIGR02595">
    <property type="entry name" value="PEP_CTERM"/>
    <property type="match status" value="1"/>
</dbReference>
<dbReference type="Pfam" id="PF07589">
    <property type="entry name" value="PEP-CTERM"/>
    <property type="match status" value="1"/>
</dbReference>
<organism evidence="2 3">
    <name type="scientific">Luteolibacter soli</name>
    <dbReference type="NCBI Taxonomy" id="3135280"/>
    <lineage>
        <taxon>Bacteria</taxon>
        <taxon>Pseudomonadati</taxon>
        <taxon>Verrucomicrobiota</taxon>
        <taxon>Verrucomicrobiia</taxon>
        <taxon>Verrucomicrobiales</taxon>
        <taxon>Verrucomicrobiaceae</taxon>
        <taxon>Luteolibacter</taxon>
    </lineage>
</organism>
<name>A0ABU9AWU0_9BACT</name>
<dbReference type="EMBL" id="JBBUKT010000004">
    <property type="protein sequence ID" value="MEK7951512.1"/>
    <property type="molecule type" value="Genomic_DNA"/>
</dbReference>
<dbReference type="InterPro" id="IPR013424">
    <property type="entry name" value="Ice-binding_C"/>
</dbReference>
<evidence type="ECO:0000313" key="2">
    <source>
        <dbReference type="EMBL" id="MEK7951512.1"/>
    </source>
</evidence>
<sequence>MKSKFRAAATLGLLLTANKPEVSQAATTVISAGPQAASSSFDLLFATPLTSVQQLVSIDQGSVNTGEGAAFTISAILTSNQLVTVFSSGTVAPFQNITLAALTGNTFTAFGSPQDIKGLHFESFKVGGSGFAGTVALPAATNFTFTVVPEPATSTGLALGAAALAFAWRRRTA</sequence>
<comment type="caution">
    <text evidence="2">The sequence shown here is derived from an EMBL/GenBank/DDBJ whole genome shotgun (WGS) entry which is preliminary data.</text>
</comment>
<dbReference type="Proteomes" id="UP001371305">
    <property type="component" value="Unassembled WGS sequence"/>
</dbReference>
<evidence type="ECO:0000313" key="3">
    <source>
        <dbReference type="Proteomes" id="UP001371305"/>
    </source>
</evidence>
<dbReference type="RefSeq" id="WP_341405115.1">
    <property type="nucleotide sequence ID" value="NZ_JBBUKT010000004.1"/>
</dbReference>
<feature type="domain" description="Ice-binding protein C-terminal" evidence="1">
    <location>
        <begin position="148"/>
        <end position="171"/>
    </location>
</feature>
<accession>A0ABU9AWU0</accession>
<evidence type="ECO:0000259" key="1">
    <source>
        <dbReference type="Pfam" id="PF07589"/>
    </source>
</evidence>
<proteinExistence type="predicted"/>